<reference evidence="1" key="2">
    <citation type="submission" date="2013-10" db="EMBL/GenBank/DDBJ databases">
        <authorList>
            <person name="Aslett M."/>
        </authorList>
    </citation>
    <scope>NUCLEOTIDE SEQUENCE [LARGE SCALE GENOMIC DNA]</scope>
    <source>
        <strain evidence="1">Houghton</strain>
    </source>
</reference>
<dbReference type="RefSeq" id="XP_013350532.1">
    <property type="nucleotide sequence ID" value="XM_013495078.1"/>
</dbReference>
<evidence type="ECO:0000313" key="1">
    <source>
        <dbReference type="EMBL" id="CDJ27955.1"/>
    </source>
</evidence>
<dbReference type="VEuPathDB" id="ToxoDB:EMH_0036370"/>
<evidence type="ECO:0000313" key="2">
    <source>
        <dbReference type="Proteomes" id="UP000030744"/>
    </source>
</evidence>
<gene>
    <name evidence="1" type="ORF">EMH_0036370</name>
</gene>
<name>U6JR60_9EIME</name>
<accession>U6JR60</accession>
<organism evidence="1 2">
    <name type="scientific">Eimeria mitis</name>
    <dbReference type="NCBI Taxonomy" id="44415"/>
    <lineage>
        <taxon>Eukaryota</taxon>
        <taxon>Sar</taxon>
        <taxon>Alveolata</taxon>
        <taxon>Apicomplexa</taxon>
        <taxon>Conoidasida</taxon>
        <taxon>Coccidia</taxon>
        <taxon>Eucoccidiorida</taxon>
        <taxon>Eimeriorina</taxon>
        <taxon>Eimeriidae</taxon>
        <taxon>Eimeria</taxon>
    </lineage>
</organism>
<dbReference type="Proteomes" id="UP000030744">
    <property type="component" value="Unassembled WGS sequence"/>
</dbReference>
<keyword evidence="2" id="KW-1185">Reference proteome</keyword>
<sequence>MPTKTLEFVTAFSELLLPVLKNGEGPQRWTSTQILALLGHSCAPLWATTPKAFPDSSAGISSFLGNRIPVYVFSELRCLNCNSHFPAGALERNREAIQAQLDRKQNALRSLVSPSLHATQTQRVELLTEVLNDILQAIPQAVAVSGCLSTDVWQALQSAARAAHAQAEVMRQVHTDSIRSFESVGLAATCMSAGIYVLLHRLPLGLSQPEVCAQMYKAAVLLGQVGGRSQAKQVLRAAIKATLNSCGPHSVSQSSMKEYLRWLEREDE</sequence>
<dbReference type="EMBL" id="HG680524">
    <property type="protein sequence ID" value="CDJ27955.1"/>
    <property type="molecule type" value="Genomic_DNA"/>
</dbReference>
<proteinExistence type="predicted"/>
<reference evidence="1" key="1">
    <citation type="submission" date="2013-10" db="EMBL/GenBank/DDBJ databases">
        <title>Genomic analysis of the causative agents of coccidiosis in chickens.</title>
        <authorList>
            <person name="Reid A.J."/>
            <person name="Blake D."/>
            <person name="Billington K."/>
            <person name="Browne H."/>
            <person name="Dunn M."/>
            <person name="Hung S."/>
            <person name="Kawahara F."/>
            <person name="Miranda-Saavedra D."/>
            <person name="Mourier T."/>
            <person name="Nagra H."/>
            <person name="Otto T.D."/>
            <person name="Rawlings N."/>
            <person name="Sanchez A."/>
            <person name="Sanders M."/>
            <person name="Subramaniam C."/>
            <person name="Tay Y."/>
            <person name="Dear P."/>
            <person name="Doerig C."/>
            <person name="Gruber A."/>
            <person name="Parkinson J."/>
            <person name="Shirley M."/>
            <person name="Wan K.L."/>
            <person name="Berriman M."/>
            <person name="Tomley F."/>
            <person name="Pain A."/>
        </authorList>
    </citation>
    <scope>NUCLEOTIDE SEQUENCE [LARGE SCALE GENOMIC DNA]</scope>
    <source>
        <strain evidence="1">Houghton</strain>
    </source>
</reference>
<protein>
    <submittedName>
        <fullName evidence="1">Uncharacterized protein</fullName>
    </submittedName>
</protein>
<dbReference type="GeneID" id="25378423"/>
<dbReference type="AlphaFoldDB" id="U6JR60"/>